<comment type="catalytic activity">
    <reaction evidence="2">
        <text>oxidized coenzyme F420-(gamma-L-Glu)(n) + a quinol + H(+) = reduced coenzyme F420-(gamma-L-Glu)(n) + a quinone</text>
        <dbReference type="Rhea" id="RHEA:39663"/>
        <dbReference type="Rhea" id="RHEA-COMP:12939"/>
        <dbReference type="Rhea" id="RHEA-COMP:14378"/>
        <dbReference type="ChEBI" id="CHEBI:15378"/>
        <dbReference type="ChEBI" id="CHEBI:24646"/>
        <dbReference type="ChEBI" id="CHEBI:132124"/>
        <dbReference type="ChEBI" id="CHEBI:133980"/>
        <dbReference type="ChEBI" id="CHEBI:139511"/>
    </reaction>
</comment>
<accession>A0A1G7ED65</accession>
<evidence type="ECO:0000313" key="4">
    <source>
        <dbReference type="Proteomes" id="UP000199417"/>
    </source>
</evidence>
<dbReference type="Pfam" id="PF04075">
    <property type="entry name" value="F420H2_quin_red"/>
    <property type="match status" value="1"/>
</dbReference>
<gene>
    <name evidence="3" type="ORF">SAMN05444580_12353</name>
</gene>
<proteinExistence type="inferred from homology"/>
<dbReference type="InterPro" id="IPR012349">
    <property type="entry name" value="Split_barrel_FMN-bd"/>
</dbReference>
<dbReference type="EMBL" id="FNAB01000023">
    <property type="protein sequence ID" value="SDE61628.1"/>
    <property type="molecule type" value="Genomic_DNA"/>
</dbReference>
<evidence type="ECO:0000256" key="1">
    <source>
        <dbReference type="ARBA" id="ARBA00008710"/>
    </source>
</evidence>
<sequence>MVRRVPLRYIDPTRRHGRLYKLSERFGRTRAGQAFARHVVVRSDPWLDRVTGGRLTWQLGLIPSATLETTGARSGLPRAVQIAYFHDGRDVVVVASNFGGTRNPQWSRNLIAHPECEFGGEGFVATEVTAPEEYERLYALAVQVYAGWGDYRAKTTKIGRRIPVFRLEPRQSARRAG</sequence>
<evidence type="ECO:0000256" key="2">
    <source>
        <dbReference type="ARBA" id="ARBA00049106"/>
    </source>
</evidence>
<dbReference type="NCBIfam" id="TIGR00026">
    <property type="entry name" value="hi_GC_TIGR00026"/>
    <property type="match status" value="1"/>
</dbReference>
<organism evidence="3 4">
    <name type="scientific">Rhodococcus tukisamuensis</name>
    <dbReference type="NCBI Taxonomy" id="168276"/>
    <lineage>
        <taxon>Bacteria</taxon>
        <taxon>Bacillati</taxon>
        <taxon>Actinomycetota</taxon>
        <taxon>Actinomycetes</taxon>
        <taxon>Mycobacteriales</taxon>
        <taxon>Nocardiaceae</taxon>
        <taxon>Rhodococcus</taxon>
    </lineage>
</organism>
<dbReference type="GO" id="GO:0070967">
    <property type="term" value="F:coenzyme F420 binding"/>
    <property type="evidence" value="ECO:0007669"/>
    <property type="project" value="TreeGrafter"/>
</dbReference>
<dbReference type="AlphaFoldDB" id="A0A1G7ED65"/>
<dbReference type="GO" id="GO:0016491">
    <property type="term" value="F:oxidoreductase activity"/>
    <property type="evidence" value="ECO:0007669"/>
    <property type="project" value="InterPro"/>
</dbReference>
<dbReference type="PANTHER" id="PTHR39428:SF1">
    <property type="entry name" value="F420H(2)-DEPENDENT QUINONE REDUCTASE RV1261C"/>
    <property type="match status" value="1"/>
</dbReference>
<dbReference type="PANTHER" id="PTHR39428">
    <property type="entry name" value="F420H(2)-DEPENDENT QUINONE REDUCTASE RV1261C"/>
    <property type="match status" value="1"/>
</dbReference>
<name>A0A1G7ED65_9NOCA</name>
<reference evidence="3 4" key="1">
    <citation type="submission" date="2016-10" db="EMBL/GenBank/DDBJ databases">
        <authorList>
            <person name="de Groot N.N."/>
        </authorList>
    </citation>
    <scope>NUCLEOTIDE SEQUENCE [LARGE SCALE GENOMIC DNA]</scope>
    <source>
        <strain evidence="3 4">JCM 11308</strain>
    </source>
</reference>
<dbReference type="Proteomes" id="UP000199417">
    <property type="component" value="Unassembled WGS sequence"/>
</dbReference>
<dbReference type="InterPro" id="IPR004378">
    <property type="entry name" value="F420H2_quin_Rdtase"/>
</dbReference>
<evidence type="ECO:0000313" key="3">
    <source>
        <dbReference type="EMBL" id="SDE61628.1"/>
    </source>
</evidence>
<dbReference type="Gene3D" id="2.30.110.10">
    <property type="entry name" value="Electron Transport, Fmn-binding Protein, Chain A"/>
    <property type="match status" value="1"/>
</dbReference>
<dbReference type="GO" id="GO:0005886">
    <property type="term" value="C:plasma membrane"/>
    <property type="evidence" value="ECO:0007669"/>
    <property type="project" value="TreeGrafter"/>
</dbReference>
<dbReference type="STRING" id="168276.SAMN05444580_12353"/>
<protein>
    <submittedName>
        <fullName evidence="3">Deazaflavin-dependent oxidoreductase, nitroreductase family</fullName>
    </submittedName>
</protein>
<comment type="similarity">
    <text evidence="1">Belongs to the F420H(2)-dependent quinone reductase family.</text>
</comment>
<keyword evidence="4" id="KW-1185">Reference proteome</keyword>